<keyword evidence="14 20" id="KW-0573">Peptidoglycan synthesis</keyword>
<evidence type="ECO:0000256" key="4">
    <source>
        <dbReference type="ARBA" id="ARBA00004752"/>
    </source>
</evidence>
<evidence type="ECO:0000256" key="1">
    <source>
        <dbReference type="ARBA" id="ARBA00001974"/>
    </source>
</evidence>
<evidence type="ECO:0000256" key="15">
    <source>
        <dbReference type="ARBA" id="ARBA00023002"/>
    </source>
</evidence>
<dbReference type="PROSITE" id="PS51387">
    <property type="entry name" value="FAD_PCMH"/>
    <property type="match status" value="1"/>
</dbReference>
<feature type="active site" evidence="20">
    <location>
        <position position="165"/>
    </location>
</feature>
<keyword evidence="17 20" id="KW-0961">Cell wall biogenesis/degradation</keyword>
<organism evidence="22 23">
    <name type="scientific">Sinobacterium norvegicum</name>
    <dbReference type="NCBI Taxonomy" id="1641715"/>
    <lineage>
        <taxon>Bacteria</taxon>
        <taxon>Pseudomonadati</taxon>
        <taxon>Pseudomonadota</taxon>
        <taxon>Gammaproteobacteria</taxon>
        <taxon>Cellvibrionales</taxon>
        <taxon>Spongiibacteraceae</taxon>
        <taxon>Sinobacterium</taxon>
    </lineage>
</organism>
<feature type="domain" description="FAD-binding PCMH-type" evidence="21">
    <location>
        <begin position="15"/>
        <end position="188"/>
    </location>
</feature>
<keyword evidence="15 20" id="KW-0560">Oxidoreductase</keyword>
<comment type="function">
    <text evidence="2 20">Cell wall formation.</text>
</comment>
<evidence type="ECO:0000256" key="3">
    <source>
        <dbReference type="ARBA" id="ARBA00004496"/>
    </source>
</evidence>
<dbReference type="Pfam" id="PF01565">
    <property type="entry name" value="FAD_binding_4"/>
    <property type="match status" value="1"/>
</dbReference>
<keyword evidence="23" id="KW-1185">Reference proteome</keyword>
<dbReference type="Proteomes" id="UP000838100">
    <property type="component" value="Unassembled WGS sequence"/>
</dbReference>
<comment type="cofactor">
    <cofactor evidence="1 20">
        <name>FAD</name>
        <dbReference type="ChEBI" id="CHEBI:57692"/>
    </cofactor>
</comment>
<evidence type="ECO:0000256" key="8">
    <source>
        <dbReference type="ARBA" id="ARBA00022490"/>
    </source>
</evidence>
<dbReference type="InterPro" id="IPR006094">
    <property type="entry name" value="Oxid_FAD_bind_N"/>
</dbReference>
<keyword evidence="13 20" id="KW-0133">Cell shape</keyword>
<dbReference type="InterPro" id="IPR016167">
    <property type="entry name" value="FAD-bd_PCMH_sub1"/>
</dbReference>
<keyword evidence="12 20" id="KW-0521">NADP</keyword>
<evidence type="ECO:0000256" key="9">
    <source>
        <dbReference type="ARBA" id="ARBA00022618"/>
    </source>
</evidence>
<comment type="similarity">
    <text evidence="5 20">Belongs to the MurB family.</text>
</comment>
<dbReference type="EMBL" id="CAKLPX010000001">
    <property type="protein sequence ID" value="CAH0990007.1"/>
    <property type="molecule type" value="Genomic_DNA"/>
</dbReference>
<evidence type="ECO:0000256" key="11">
    <source>
        <dbReference type="ARBA" id="ARBA00022827"/>
    </source>
</evidence>
<feature type="active site" description="Proton donor" evidence="20">
    <location>
        <position position="237"/>
    </location>
</feature>
<comment type="caution">
    <text evidence="22">The sequence shown here is derived from an EMBL/GenBank/DDBJ whole genome shotgun (WGS) entry which is preliminary data.</text>
</comment>
<dbReference type="InterPro" id="IPR036318">
    <property type="entry name" value="FAD-bd_PCMH-like_sf"/>
</dbReference>
<gene>
    <name evidence="20 22" type="primary">murB</name>
    <name evidence="22" type="ORF">SIN8267_00084</name>
</gene>
<sequence length="338" mass="36962">MLVEQQFSLQLYNTLGLPSTAKFCVEVSHSSQLPQVIALANKHSLPVIVLGEGSNAILAPVIDAVVVLMRIQHRQIAFEPQLQQAVVTLGAGESWHEAVCYCLENHCYGLENLALIPGCAGAAPVQNIGAYGRELSDFLLSVTVFNPQTLQLEVMSAEQCQLSYRESIFKQQLRELIIVDITLSLSMQDKPRYGYQALQQQLTLPADEITANDVFDAVVAVRSRKLPNPAILANAGSFFKNPVVSASQYQQLRAEFPQLVGYVQADDNVKLAAGWLIDQAGWRGRSLGPVAMHKEQALVLVNNGGATLADVVALVEQVKADSQKRYGLSLEVEPRWLG</sequence>
<evidence type="ECO:0000313" key="23">
    <source>
        <dbReference type="Proteomes" id="UP000838100"/>
    </source>
</evidence>
<evidence type="ECO:0000256" key="10">
    <source>
        <dbReference type="ARBA" id="ARBA00022630"/>
    </source>
</evidence>
<evidence type="ECO:0000256" key="16">
    <source>
        <dbReference type="ARBA" id="ARBA00023306"/>
    </source>
</evidence>
<dbReference type="SUPFAM" id="SSF56194">
    <property type="entry name" value="Uridine diphospho-N-Acetylenolpyruvylglucosamine reductase, MurB, C-terminal domain"/>
    <property type="match status" value="1"/>
</dbReference>
<protein>
    <recommendedName>
        <fullName evidence="7 20">UDP-N-acetylenolpyruvoylglucosamine reductase</fullName>
        <ecNumber evidence="6 20">1.3.1.98</ecNumber>
    </recommendedName>
    <alternativeName>
        <fullName evidence="18 20">UDP-N-acetylmuramate dehydrogenase</fullName>
    </alternativeName>
</protein>
<reference evidence="22" key="1">
    <citation type="submission" date="2021-12" db="EMBL/GenBank/DDBJ databases">
        <authorList>
            <person name="Rodrigo-Torres L."/>
            <person name="Arahal R. D."/>
            <person name="Lucena T."/>
        </authorList>
    </citation>
    <scope>NUCLEOTIDE SEQUENCE</scope>
    <source>
        <strain evidence="22">CECT 8267</strain>
    </source>
</reference>
<evidence type="ECO:0000313" key="22">
    <source>
        <dbReference type="EMBL" id="CAH0990007.1"/>
    </source>
</evidence>
<dbReference type="InterPro" id="IPR011601">
    <property type="entry name" value="MurB_C"/>
</dbReference>
<evidence type="ECO:0000256" key="18">
    <source>
        <dbReference type="ARBA" id="ARBA00031026"/>
    </source>
</evidence>
<dbReference type="PANTHER" id="PTHR21071">
    <property type="entry name" value="UDP-N-ACETYLENOLPYRUVOYLGLUCOSAMINE REDUCTASE"/>
    <property type="match status" value="1"/>
</dbReference>
<accession>A0ABM9A9X4</accession>
<dbReference type="PANTHER" id="PTHR21071:SF4">
    <property type="entry name" value="UDP-N-ACETYLENOLPYRUVOYLGLUCOSAMINE REDUCTASE"/>
    <property type="match status" value="1"/>
</dbReference>
<keyword evidence="10 20" id="KW-0285">Flavoprotein</keyword>
<dbReference type="InterPro" id="IPR016169">
    <property type="entry name" value="FAD-bd_PCMH_sub2"/>
</dbReference>
<evidence type="ECO:0000259" key="21">
    <source>
        <dbReference type="PROSITE" id="PS51387"/>
    </source>
</evidence>
<evidence type="ECO:0000256" key="12">
    <source>
        <dbReference type="ARBA" id="ARBA00022857"/>
    </source>
</evidence>
<keyword evidence="9 20" id="KW-0132">Cell division</keyword>
<evidence type="ECO:0000256" key="20">
    <source>
        <dbReference type="HAMAP-Rule" id="MF_00037"/>
    </source>
</evidence>
<evidence type="ECO:0000256" key="13">
    <source>
        <dbReference type="ARBA" id="ARBA00022960"/>
    </source>
</evidence>
<dbReference type="InterPro" id="IPR036635">
    <property type="entry name" value="MurB_C_sf"/>
</dbReference>
<evidence type="ECO:0000256" key="6">
    <source>
        <dbReference type="ARBA" id="ARBA00012518"/>
    </source>
</evidence>
<name>A0ABM9A9X4_9GAMM</name>
<evidence type="ECO:0000256" key="7">
    <source>
        <dbReference type="ARBA" id="ARBA00015188"/>
    </source>
</evidence>
<dbReference type="Gene3D" id="3.30.465.10">
    <property type="match status" value="1"/>
</dbReference>
<dbReference type="NCBIfam" id="NF000755">
    <property type="entry name" value="PRK00046.1"/>
    <property type="match status" value="1"/>
</dbReference>
<comment type="catalytic activity">
    <reaction evidence="19 20">
        <text>UDP-N-acetyl-alpha-D-muramate + NADP(+) = UDP-N-acetyl-3-O-(1-carboxyvinyl)-alpha-D-glucosamine + NADPH + H(+)</text>
        <dbReference type="Rhea" id="RHEA:12248"/>
        <dbReference type="ChEBI" id="CHEBI:15378"/>
        <dbReference type="ChEBI" id="CHEBI:57783"/>
        <dbReference type="ChEBI" id="CHEBI:58349"/>
        <dbReference type="ChEBI" id="CHEBI:68483"/>
        <dbReference type="ChEBI" id="CHEBI:70757"/>
        <dbReference type="EC" id="1.3.1.98"/>
    </reaction>
</comment>
<comment type="subcellular location">
    <subcellularLocation>
        <location evidence="3 20">Cytoplasm</location>
    </subcellularLocation>
</comment>
<dbReference type="Gene3D" id="3.90.78.10">
    <property type="entry name" value="UDP-N-acetylenolpyruvoylglucosamine reductase, C-terminal domain"/>
    <property type="match status" value="1"/>
</dbReference>
<dbReference type="Pfam" id="PF02873">
    <property type="entry name" value="MurB_C"/>
    <property type="match status" value="1"/>
</dbReference>
<dbReference type="InterPro" id="IPR003170">
    <property type="entry name" value="MurB"/>
</dbReference>
<evidence type="ECO:0000256" key="14">
    <source>
        <dbReference type="ARBA" id="ARBA00022984"/>
    </source>
</evidence>
<proteinExistence type="inferred from homology"/>
<dbReference type="HAMAP" id="MF_00037">
    <property type="entry name" value="MurB"/>
    <property type="match status" value="1"/>
</dbReference>
<dbReference type="Gene3D" id="3.30.43.10">
    <property type="entry name" value="Uridine Diphospho-n-acetylenolpyruvylglucosamine Reductase, domain 2"/>
    <property type="match status" value="1"/>
</dbReference>
<comment type="pathway">
    <text evidence="4 20">Cell wall biogenesis; peptidoglycan biosynthesis.</text>
</comment>
<evidence type="ECO:0000256" key="5">
    <source>
        <dbReference type="ARBA" id="ARBA00010485"/>
    </source>
</evidence>
<dbReference type="NCBIfam" id="TIGR00179">
    <property type="entry name" value="murB"/>
    <property type="match status" value="1"/>
</dbReference>
<keyword evidence="16 20" id="KW-0131">Cell cycle</keyword>
<dbReference type="SUPFAM" id="SSF56176">
    <property type="entry name" value="FAD-binding/transporter-associated domain-like"/>
    <property type="match status" value="1"/>
</dbReference>
<dbReference type="EC" id="1.3.1.98" evidence="6 20"/>
<evidence type="ECO:0000256" key="19">
    <source>
        <dbReference type="ARBA" id="ARBA00048914"/>
    </source>
</evidence>
<evidence type="ECO:0000256" key="17">
    <source>
        <dbReference type="ARBA" id="ARBA00023316"/>
    </source>
</evidence>
<feature type="active site" evidence="20">
    <location>
        <position position="333"/>
    </location>
</feature>
<dbReference type="GO" id="GO:0008762">
    <property type="term" value="F:UDP-N-acetylmuramate dehydrogenase activity"/>
    <property type="evidence" value="ECO:0007669"/>
    <property type="project" value="UniProtKB-EC"/>
</dbReference>
<keyword evidence="8 20" id="KW-0963">Cytoplasm</keyword>
<dbReference type="RefSeq" id="WP_237442708.1">
    <property type="nucleotide sequence ID" value="NZ_CAKLPX010000001.1"/>
</dbReference>
<dbReference type="InterPro" id="IPR016166">
    <property type="entry name" value="FAD-bd_PCMH"/>
</dbReference>
<evidence type="ECO:0000256" key="2">
    <source>
        <dbReference type="ARBA" id="ARBA00003921"/>
    </source>
</evidence>
<keyword evidence="11 20" id="KW-0274">FAD</keyword>